<dbReference type="Pfam" id="PF22124">
    <property type="entry name" value="Glyco_hydro_95_cat"/>
    <property type="match status" value="1"/>
</dbReference>
<name>A0ABW5YYX4_9SPHI</name>
<feature type="chain" id="PRO_5046952367" evidence="1">
    <location>
        <begin position="25"/>
        <end position="832"/>
    </location>
</feature>
<sequence>MIQNKFIISYFVIFLGLAHSTAQNKTSSNAIPASDRQQQIDQYWADRAAVQSHQTIPFAPLTLTYIRPASVWEEALPLGNGQIGAMVFGGVADERIQFNESTLWAGNTQNPNNPKGKTALPIIQNLIFEGKNKEAIELADSTLMGKPMHIKPYQSLGELWLDMPHLHVENYKRSLDLKTAVQQTSYQHKGVNYSRQYFISAPANTMVIHYTASKKKSLDLNFTWKRAQDFSCISDPKDPSQLILQGQIGQAETKQEKGLRFAAIAKVYLKGGQFSNKNGKIMITDADEITILVTAATNYPGLKHISYPAQQSNIDPLSTCRNTLKPFKNVDYPLLKRQHIQDYQHYFNRVNLSLDDPDQPNRSGISTDALISLTKEHQKIPSELITKFFQFGRYLLISSSRPGHMPANLQGMWAWQMDPPWNADFHTNINLQMNYWPAELANLSELHQPLFDLTTALIPFGERTAHTLYGAKGWVVHHLTDAWGYTAPADGVQGIWPMGSAWLAQHPWEHYTFTGDRQFLKEKAYPIMKGAANFIMDFMVKIPKNKPFANYWITNPSHSPENSFKLPNGEISSFTYGVTMDSQIIRDLLINCIEASTVLQVDETFRQQCQETLQKLIPTQISAKTGRIMEWIEDYEETEVNHRHTSHLFGLHPGSQISIANTPDLAEAAKKTLLSRGDHGTGWSLAWKINMWNRLHDGEHSYQLLYNLISDKTLPNLFDNHPPFQIDGNFGATAAIAEMLLQSQVRDKNNNYLIELLPALSKNMPSGSIEGLKARGGITVNIHWNNGSLQKAQLLPNRTGPLCISYAGKQIEIMGTQGKAVIITPQLFQNNN</sequence>
<dbReference type="SUPFAM" id="SSF48208">
    <property type="entry name" value="Six-hairpin glycosidases"/>
    <property type="match status" value="1"/>
</dbReference>
<dbReference type="Gene3D" id="2.70.98.50">
    <property type="entry name" value="putative glycoside hydrolase family protein from bacillus halodurans"/>
    <property type="match status" value="1"/>
</dbReference>
<dbReference type="Proteomes" id="UP001597509">
    <property type="component" value="Unassembled WGS sequence"/>
</dbReference>
<evidence type="ECO:0000256" key="1">
    <source>
        <dbReference type="SAM" id="SignalP"/>
    </source>
</evidence>
<comment type="caution">
    <text evidence="5">The sequence shown here is derived from an EMBL/GenBank/DDBJ whole genome shotgun (WGS) entry which is preliminary data.</text>
</comment>
<feature type="signal peptide" evidence="1">
    <location>
        <begin position="1"/>
        <end position="24"/>
    </location>
</feature>
<dbReference type="InterPro" id="IPR016518">
    <property type="entry name" value="Alpha-L-fucosidase"/>
</dbReference>
<dbReference type="InterPro" id="IPR008928">
    <property type="entry name" value="6-hairpin_glycosidase_sf"/>
</dbReference>
<dbReference type="PIRSF" id="PIRSF007663">
    <property type="entry name" value="UCP007663"/>
    <property type="match status" value="1"/>
</dbReference>
<dbReference type="GO" id="GO:0016787">
    <property type="term" value="F:hydrolase activity"/>
    <property type="evidence" value="ECO:0007669"/>
    <property type="project" value="UniProtKB-KW"/>
</dbReference>
<keyword evidence="6" id="KW-1185">Reference proteome</keyword>
<feature type="domain" description="Glycosyl hydrolase family 95 catalytic" evidence="4">
    <location>
        <begin position="332"/>
        <end position="740"/>
    </location>
</feature>
<evidence type="ECO:0000313" key="5">
    <source>
        <dbReference type="EMBL" id="MFD2905760.1"/>
    </source>
</evidence>
<feature type="domain" description="Alpha fucosidase A-like C-terminal" evidence="3">
    <location>
        <begin position="752"/>
        <end position="816"/>
    </location>
</feature>
<evidence type="ECO:0000259" key="3">
    <source>
        <dbReference type="Pfam" id="PF21307"/>
    </source>
</evidence>
<dbReference type="InterPro" id="IPR049053">
    <property type="entry name" value="AFCA-like_C"/>
</dbReference>
<keyword evidence="1" id="KW-0732">Signal</keyword>
<dbReference type="Gene3D" id="1.50.10.10">
    <property type="match status" value="1"/>
</dbReference>
<evidence type="ECO:0000313" key="6">
    <source>
        <dbReference type="Proteomes" id="UP001597509"/>
    </source>
</evidence>
<protein>
    <submittedName>
        <fullName evidence="5">Glycoside hydrolase N-terminal domain-containing protein</fullName>
    </submittedName>
</protein>
<dbReference type="InterPro" id="IPR027414">
    <property type="entry name" value="GH95_N_dom"/>
</dbReference>
<evidence type="ECO:0000259" key="4">
    <source>
        <dbReference type="Pfam" id="PF22124"/>
    </source>
</evidence>
<feature type="domain" description="Glycosyl hydrolase family 95 N-terminal" evidence="2">
    <location>
        <begin position="63"/>
        <end position="300"/>
    </location>
</feature>
<dbReference type="Pfam" id="PF21307">
    <property type="entry name" value="Glyco_hydro_95_C"/>
    <property type="match status" value="1"/>
</dbReference>
<dbReference type="EMBL" id="JBHUPE010000007">
    <property type="protein sequence ID" value="MFD2905760.1"/>
    <property type="molecule type" value="Genomic_DNA"/>
</dbReference>
<gene>
    <name evidence="5" type="ORF">ACFS6I_17660</name>
</gene>
<dbReference type="PANTHER" id="PTHR31084:SF0">
    <property type="entry name" value="ALPHA-L-FUCOSIDASE 2"/>
    <property type="match status" value="1"/>
</dbReference>
<dbReference type="InterPro" id="IPR054363">
    <property type="entry name" value="GH95_cat"/>
</dbReference>
<reference evidence="6" key="1">
    <citation type="journal article" date="2019" name="Int. J. Syst. Evol. Microbiol.">
        <title>The Global Catalogue of Microorganisms (GCM) 10K type strain sequencing project: providing services to taxonomists for standard genome sequencing and annotation.</title>
        <authorList>
            <consortium name="The Broad Institute Genomics Platform"/>
            <consortium name="The Broad Institute Genome Sequencing Center for Infectious Disease"/>
            <person name="Wu L."/>
            <person name="Ma J."/>
        </authorList>
    </citation>
    <scope>NUCLEOTIDE SEQUENCE [LARGE SCALE GENOMIC DNA]</scope>
    <source>
        <strain evidence="6">KCTC 22209</strain>
    </source>
</reference>
<organism evidence="5 6">
    <name type="scientific">Sphingobacterium anhuiense</name>
    <dbReference type="NCBI Taxonomy" id="493780"/>
    <lineage>
        <taxon>Bacteria</taxon>
        <taxon>Pseudomonadati</taxon>
        <taxon>Bacteroidota</taxon>
        <taxon>Sphingobacteriia</taxon>
        <taxon>Sphingobacteriales</taxon>
        <taxon>Sphingobacteriaceae</taxon>
        <taxon>Sphingobacterium</taxon>
    </lineage>
</organism>
<dbReference type="Pfam" id="PF14498">
    <property type="entry name" value="Glyco_hyd_65N_2"/>
    <property type="match status" value="1"/>
</dbReference>
<accession>A0ABW5YYX4</accession>
<proteinExistence type="predicted"/>
<dbReference type="PANTHER" id="PTHR31084">
    <property type="entry name" value="ALPHA-L-FUCOSIDASE 2"/>
    <property type="match status" value="1"/>
</dbReference>
<dbReference type="InterPro" id="IPR012341">
    <property type="entry name" value="6hp_glycosidase-like_sf"/>
</dbReference>
<dbReference type="RefSeq" id="WP_380922565.1">
    <property type="nucleotide sequence ID" value="NZ_JBHUPE010000007.1"/>
</dbReference>
<keyword evidence="5" id="KW-0378">Hydrolase</keyword>
<evidence type="ECO:0000259" key="2">
    <source>
        <dbReference type="Pfam" id="PF14498"/>
    </source>
</evidence>